<evidence type="ECO:0000313" key="4">
    <source>
        <dbReference type="Proteomes" id="UP000272908"/>
    </source>
</evidence>
<dbReference type="Pfam" id="PF00581">
    <property type="entry name" value="Rhodanese"/>
    <property type="match status" value="1"/>
</dbReference>
<dbReference type="InterPro" id="IPR001763">
    <property type="entry name" value="Rhodanese-like_dom"/>
</dbReference>
<dbReference type="EMBL" id="UIHC01000003">
    <property type="protein sequence ID" value="SUZ30749.1"/>
    <property type="molecule type" value="Genomic_DNA"/>
</dbReference>
<proteinExistence type="predicted"/>
<dbReference type="AlphaFoldDB" id="A0A3B0MM72"/>
<dbReference type="CDD" id="cd00158">
    <property type="entry name" value="RHOD"/>
    <property type="match status" value="1"/>
</dbReference>
<keyword evidence="1" id="KW-0732">Signal</keyword>
<evidence type="ECO:0000313" key="3">
    <source>
        <dbReference type="EMBL" id="SUZ30749.1"/>
    </source>
</evidence>
<dbReference type="Gene3D" id="3.40.250.10">
    <property type="entry name" value="Rhodanese-like domain"/>
    <property type="match status" value="1"/>
</dbReference>
<dbReference type="RefSeq" id="WP_183073279.1">
    <property type="nucleotide sequence ID" value="NZ_UIHC01000003.1"/>
</dbReference>
<gene>
    <name evidence="3" type="ORF">ROE7235_00475</name>
</gene>
<dbReference type="InterPro" id="IPR050229">
    <property type="entry name" value="GlpE_sulfurtransferase"/>
</dbReference>
<dbReference type="PANTHER" id="PTHR43031:SF16">
    <property type="entry name" value="OXIDOREDUCTASE"/>
    <property type="match status" value="1"/>
</dbReference>
<dbReference type="SUPFAM" id="SSF52821">
    <property type="entry name" value="Rhodanese/Cell cycle control phosphatase"/>
    <property type="match status" value="1"/>
</dbReference>
<dbReference type="Proteomes" id="UP000272908">
    <property type="component" value="Unassembled WGS sequence"/>
</dbReference>
<feature type="domain" description="Rhodanese" evidence="2">
    <location>
        <begin position="48"/>
        <end position="128"/>
    </location>
</feature>
<keyword evidence="4" id="KW-1185">Reference proteome</keyword>
<accession>A0A3B0MM72</accession>
<dbReference type="InterPro" id="IPR036873">
    <property type="entry name" value="Rhodanese-like_dom_sf"/>
</dbReference>
<reference evidence="4" key="1">
    <citation type="submission" date="2018-08" db="EMBL/GenBank/DDBJ databases">
        <authorList>
            <person name="Rodrigo-Torres L."/>
            <person name="Arahal R. D."/>
            <person name="Lucena T."/>
        </authorList>
    </citation>
    <scope>NUCLEOTIDE SEQUENCE [LARGE SCALE GENOMIC DNA]</scope>
    <source>
        <strain evidence="4">CECT 7235</strain>
    </source>
</reference>
<feature type="signal peptide" evidence="1">
    <location>
        <begin position="1"/>
        <end position="18"/>
    </location>
</feature>
<organism evidence="3 4">
    <name type="scientific">Roseinatronobacter ekhonensis</name>
    <dbReference type="NCBI Taxonomy" id="254356"/>
    <lineage>
        <taxon>Bacteria</taxon>
        <taxon>Pseudomonadati</taxon>
        <taxon>Pseudomonadota</taxon>
        <taxon>Alphaproteobacteria</taxon>
        <taxon>Rhodobacterales</taxon>
        <taxon>Paracoccaceae</taxon>
        <taxon>Roseinatronobacter</taxon>
    </lineage>
</organism>
<evidence type="ECO:0000259" key="2">
    <source>
        <dbReference type="PROSITE" id="PS50206"/>
    </source>
</evidence>
<protein>
    <recommendedName>
        <fullName evidence="2">Rhodanese domain-containing protein</fullName>
    </recommendedName>
</protein>
<evidence type="ECO:0000256" key="1">
    <source>
        <dbReference type="SAM" id="SignalP"/>
    </source>
</evidence>
<dbReference type="PROSITE" id="PS50206">
    <property type="entry name" value="RHODANESE_3"/>
    <property type="match status" value="1"/>
</dbReference>
<name>A0A3B0MM72_9RHOB</name>
<sequence length="128" mass="13615">MRVVLLALFLLLPVTAQSQELEGALSEYLDFATEAEGIIAPAQLTADLLPQVQFIDVRNAAAFGTNPIAGAIHIPWREIVARLDEVPASGLAVLYCDTGAISAQAMFAARLMGRDNVLVLQGGRAGWP</sequence>
<dbReference type="PANTHER" id="PTHR43031">
    <property type="entry name" value="FAD-DEPENDENT OXIDOREDUCTASE"/>
    <property type="match status" value="1"/>
</dbReference>
<dbReference type="SMART" id="SM00450">
    <property type="entry name" value="RHOD"/>
    <property type="match status" value="1"/>
</dbReference>
<feature type="chain" id="PRO_5017207002" description="Rhodanese domain-containing protein" evidence="1">
    <location>
        <begin position="19"/>
        <end position="128"/>
    </location>
</feature>